<sequence>MRQKFDFGEEVRVTRAIRNDGTMRGFARGDLLVRRGSTGFVREWGTFLMDQIIYQVHFLDDDLVVGCREQELLPLSVPWHAGQFQYGDRVACRHALSVNGEVVIAAGEHGCIEGTDQGESGDSYTVTFSGRWFQVPASAIILLETDV</sequence>
<dbReference type="EMBL" id="FMBC01000012">
    <property type="protein sequence ID" value="SCC20499.1"/>
    <property type="molecule type" value="Genomic_DNA"/>
</dbReference>
<protein>
    <submittedName>
        <fullName evidence="3">Nitrogen fixation protein NifZ</fullName>
    </submittedName>
</protein>
<accession>A0A1C4CN44</accession>
<dbReference type="AlphaFoldDB" id="A0A1C4CN44"/>
<proteinExistence type="inferred from homology"/>
<dbReference type="OrthoDB" id="9801083at2"/>
<name>A0A1C4CN44_9ENTR</name>
<dbReference type="InterPro" id="IPR007415">
    <property type="entry name" value="Nitrogenase_MoFe_mat_NifZ"/>
</dbReference>
<evidence type="ECO:0000256" key="1">
    <source>
        <dbReference type="ARBA" id="ARBA00008027"/>
    </source>
</evidence>
<keyword evidence="2" id="KW-0535">Nitrogen fixation</keyword>
<dbReference type="GO" id="GO:0009399">
    <property type="term" value="P:nitrogen fixation"/>
    <property type="evidence" value="ECO:0007669"/>
    <property type="project" value="InterPro"/>
</dbReference>
<comment type="similarity">
    <text evidence="1">Belongs to the NifZ family.</text>
</comment>
<gene>
    <name evidence="3" type="ORF">GA0061070_101228</name>
</gene>
<reference evidence="4" key="1">
    <citation type="submission" date="2016-08" db="EMBL/GenBank/DDBJ databases">
        <authorList>
            <person name="Varghese N."/>
            <person name="Submissions Spin"/>
        </authorList>
    </citation>
    <scope>NUCLEOTIDE SEQUENCE [LARGE SCALE GENOMIC DNA]</scope>
    <source>
        <strain evidence="4">REICA_142</strain>
    </source>
</reference>
<evidence type="ECO:0000313" key="3">
    <source>
        <dbReference type="EMBL" id="SCC20499.1"/>
    </source>
</evidence>
<organism evidence="3 4">
    <name type="scientific">Kosakonia oryziphila</name>
    <dbReference type="NCBI Taxonomy" id="1005667"/>
    <lineage>
        <taxon>Bacteria</taxon>
        <taxon>Pseudomonadati</taxon>
        <taxon>Pseudomonadota</taxon>
        <taxon>Gammaproteobacteria</taxon>
        <taxon>Enterobacterales</taxon>
        <taxon>Enterobacteriaceae</taxon>
        <taxon>Kosakonia</taxon>
    </lineage>
</organism>
<dbReference type="Pfam" id="PF04319">
    <property type="entry name" value="NifZ"/>
    <property type="match status" value="1"/>
</dbReference>
<evidence type="ECO:0000256" key="2">
    <source>
        <dbReference type="ARBA" id="ARBA00023231"/>
    </source>
</evidence>
<evidence type="ECO:0000313" key="4">
    <source>
        <dbReference type="Proteomes" id="UP000198515"/>
    </source>
</evidence>
<keyword evidence="4" id="KW-1185">Reference proteome</keyword>
<dbReference type="Proteomes" id="UP000198515">
    <property type="component" value="Unassembled WGS sequence"/>
</dbReference>
<dbReference type="RefSeq" id="WP_090135040.1">
    <property type="nucleotide sequence ID" value="NZ_FMBC01000012.1"/>
</dbReference>